<reference evidence="2" key="1">
    <citation type="submission" date="2024-07" db="EMBL/GenBank/DDBJ databases">
        <authorList>
            <person name="Yu S.T."/>
        </authorList>
    </citation>
    <scope>NUCLEOTIDE SEQUENCE</scope>
    <source>
        <strain evidence="2">R11</strain>
    </source>
</reference>
<dbReference type="RefSeq" id="WP_369272357.1">
    <property type="nucleotide sequence ID" value="NZ_CP163432.1"/>
</dbReference>
<dbReference type="AlphaFoldDB" id="A0AB39N414"/>
<dbReference type="EMBL" id="CP163432">
    <property type="protein sequence ID" value="XDQ12171.1"/>
    <property type="molecule type" value="Genomic_DNA"/>
</dbReference>
<proteinExistence type="predicted"/>
<protein>
    <submittedName>
        <fullName evidence="2">DUF397 domain-containing protein</fullName>
    </submittedName>
</protein>
<accession>A0AB39N414</accession>
<dbReference type="Pfam" id="PF04149">
    <property type="entry name" value="DUF397"/>
    <property type="match status" value="1"/>
</dbReference>
<gene>
    <name evidence="2" type="ORF">AB5J55_22290</name>
</gene>
<name>A0AB39N414_9ACTN</name>
<evidence type="ECO:0000313" key="2">
    <source>
        <dbReference type="EMBL" id="XDQ12171.1"/>
    </source>
</evidence>
<organism evidence="2">
    <name type="scientific">Streptomyces sp. R11</name>
    <dbReference type="NCBI Taxonomy" id="3238625"/>
    <lineage>
        <taxon>Bacteria</taxon>
        <taxon>Bacillati</taxon>
        <taxon>Actinomycetota</taxon>
        <taxon>Actinomycetes</taxon>
        <taxon>Kitasatosporales</taxon>
        <taxon>Streptomycetaceae</taxon>
        <taxon>Streptomyces</taxon>
    </lineage>
</organism>
<sequence>MPQRQNAYELPTEGAEFTAYCGGNLGGDNETCVEIAAHPSAADTFIVRDNKPEAPAGTVLLFSGSEMDTWARNWVKDRGLTV</sequence>
<feature type="domain" description="DUF397" evidence="1">
    <location>
        <begin position="27"/>
        <end position="69"/>
    </location>
</feature>
<dbReference type="InterPro" id="IPR007278">
    <property type="entry name" value="DUF397"/>
</dbReference>
<evidence type="ECO:0000259" key="1">
    <source>
        <dbReference type="Pfam" id="PF04149"/>
    </source>
</evidence>